<reference evidence="1" key="1">
    <citation type="journal article" date="2017" name="Mycologia">
        <title>Fusarium algeriense, sp. nov., a novel toxigenic crown rot pathogen of durum wheat from Algeria is nested in the Fusarium burgessii species complex.</title>
        <authorList>
            <person name="Laraba I."/>
            <person name="Keddad A."/>
            <person name="Boureghda H."/>
            <person name="Abdallah N."/>
            <person name="Vaughan M.M."/>
            <person name="Proctor R.H."/>
            <person name="Busman M."/>
            <person name="O'Donnell K."/>
        </authorList>
    </citation>
    <scope>NUCLEOTIDE SEQUENCE</scope>
    <source>
        <strain evidence="1">NRRL 25174</strain>
    </source>
</reference>
<gene>
    <name evidence="1" type="ORF">FBEOM_3954</name>
</gene>
<comment type="caution">
    <text evidence="1">The sequence shown here is derived from an EMBL/GenBank/DDBJ whole genome shotgun (WGS) entry which is preliminary data.</text>
</comment>
<dbReference type="Proteomes" id="UP000730481">
    <property type="component" value="Unassembled WGS sequence"/>
</dbReference>
<organism evidence="1 2">
    <name type="scientific">Fusarium beomiforme</name>
    <dbReference type="NCBI Taxonomy" id="44412"/>
    <lineage>
        <taxon>Eukaryota</taxon>
        <taxon>Fungi</taxon>
        <taxon>Dikarya</taxon>
        <taxon>Ascomycota</taxon>
        <taxon>Pezizomycotina</taxon>
        <taxon>Sordariomycetes</taxon>
        <taxon>Hypocreomycetidae</taxon>
        <taxon>Hypocreales</taxon>
        <taxon>Nectriaceae</taxon>
        <taxon>Fusarium</taxon>
        <taxon>Fusarium burgessii species complex</taxon>
    </lineage>
</organism>
<evidence type="ECO:0000313" key="2">
    <source>
        <dbReference type="Proteomes" id="UP000730481"/>
    </source>
</evidence>
<evidence type="ECO:0000313" key="1">
    <source>
        <dbReference type="EMBL" id="KAF4342106.1"/>
    </source>
</evidence>
<keyword evidence="1" id="KW-0548">Nucleotidyltransferase</keyword>
<accession>A0A9P5AP19</accession>
<feature type="non-terminal residue" evidence="1">
    <location>
        <position position="82"/>
    </location>
</feature>
<dbReference type="GO" id="GO:0003964">
    <property type="term" value="F:RNA-directed DNA polymerase activity"/>
    <property type="evidence" value="ECO:0007669"/>
    <property type="project" value="UniProtKB-KW"/>
</dbReference>
<keyword evidence="1" id="KW-0695">RNA-directed DNA polymerase</keyword>
<keyword evidence="2" id="KW-1185">Reference proteome</keyword>
<sequence length="82" mass="9482">MWTDLHTLPATNPLRSSTSCIRKFRRYNRSPFYEVAVALNEIPMEELETINPFTLAPWVERVQAIVDDGDSVETTQADLRWA</sequence>
<protein>
    <submittedName>
        <fullName evidence="1">Reverse transcriptase</fullName>
    </submittedName>
</protein>
<keyword evidence="1" id="KW-0808">Transferase</keyword>
<name>A0A9P5AP19_9HYPO</name>
<reference evidence="1" key="2">
    <citation type="submission" date="2020-02" db="EMBL/GenBank/DDBJ databases">
        <title>Identification and distribution of gene clusters putatively required for synthesis of sphingolipid metabolism inhibitors in phylogenetically diverse species of the filamentous fungus Fusarium.</title>
        <authorList>
            <person name="Kim H.-S."/>
            <person name="Busman M."/>
            <person name="Brown D.W."/>
            <person name="Divon H."/>
            <person name="Uhlig S."/>
            <person name="Proctor R.H."/>
        </authorList>
    </citation>
    <scope>NUCLEOTIDE SEQUENCE</scope>
    <source>
        <strain evidence="1">NRRL 25174</strain>
    </source>
</reference>
<dbReference type="AlphaFoldDB" id="A0A9P5AP19"/>
<dbReference type="EMBL" id="PVQB02000161">
    <property type="protein sequence ID" value="KAF4342106.1"/>
    <property type="molecule type" value="Genomic_DNA"/>
</dbReference>
<dbReference type="OrthoDB" id="4927418at2759"/>
<proteinExistence type="predicted"/>